<dbReference type="PANTHER" id="PTHR24331:SF0">
    <property type="entry name" value="DBX"/>
    <property type="match status" value="1"/>
</dbReference>
<dbReference type="SMART" id="SM00389">
    <property type="entry name" value="HOX"/>
    <property type="match status" value="1"/>
</dbReference>
<keyword evidence="3 4" id="KW-0539">Nucleus</keyword>
<dbReference type="PANTHER" id="PTHR24331">
    <property type="entry name" value="DBX"/>
    <property type="match status" value="1"/>
</dbReference>
<dbReference type="OrthoDB" id="6159439at2759"/>
<feature type="domain" description="Homeobox" evidence="7">
    <location>
        <begin position="256"/>
        <end position="316"/>
    </location>
</feature>
<dbReference type="EMBL" id="NIRI02000042">
    <property type="protein sequence ID" value="KAG5452485.1"/>
    <property type="molecule type" value="Genomic_DNA"/>
</dbReference>
<dbReference type="InterPro" id="IPR017970">
    <property type="entry name" value="Homeobox_CS"/>
</dbReference>
<evidence type="ECO:0000256" key="5">
    <source>
        <dbReference type="RuleBase" id="RU000682"/>
    </source>
</evidence>
<reference evidence="8 9" key="2">
    <citation type="journal article" date="2021" name="Genomics">
        <title>High-quality reference genome for Clonorchis sinensis.</title>
        <authorList>
            <person name="Young N.D."/>
            <person name="Stroehlein A.J."/>
            <person name="Kinkar L."/>
            <person name="Wang T."/>
            <person name="Sohn W.M."/>
            <person name="Chang B.C.H."/>
            <person name="Kaur P."/>
            <person name="Weisz D."/>
            <person name="Dudchenko O."/>
            <person name="Aiden E.L."/>
            <person name="Korhonen P.K."/>
            <person name="Gasser R.B."/>
        </authorList>
    </citation>
    <scope>NUCLEOTIDE SEQUENCE [LARGE SCALE GENOMIC DNA]</scope>
    <source>
        <strain evidence="8">Cs-k2</strain>
    </source>
</reference>
<dbReference type="CDD" id="cd00086">
    <property type="entry name" value="homeodomain"/>
    <property type="match status" value="1"/>
</dbReference>
<dbReference type="Proteomes" id="UP000286415">
    <property type="component" value="Unassembled WGS sequence"/>
</dbReference>
<evidence type="ECO:0000256" key="4">
    <source>
        <dbReference type="PROSITE-ProRule" id="PRU00108"/>
    </source>
</evidence>
<evidence type="ECO:0000313" key="9">
    <source>
        <dbReference type="Proteomes" id="UP000286415"/>
    </source>
</evidence>
<feature type="region of interest" description="Disordered" evidence="6">
    <location>
        <begin position="234"/>
        <end position="255"/>
    </location>
</feature>
<keyword evidence="1 4" id="KW-0238">DNA-binding</keyword>
<evidence type="ECO:0000256" key="3">
    <source>
        <dbReference type="ARBA" id="ARBA00023242"/>
    </source>
</evidence>
<keyword evidence="9" id="KW-1185">Reference proteome</keyword>
<dbReference type="AlphaFoldDB" id="A0A8T1MUF0"/>
<feature type="DNA-binding region" description="Homeobox" evidence="4">
    <location>
        <begin position="258"/>
        <end position="317"/>
    </location>
</feature>
<dbReference type="GO" id="GO:0000981">
    <property type="term" value="F:DNA-binding transcription factor activity, RNA polymerase II-specific"/>
    <property type="evidence" value="ECO:0007669"/>
    <property type="project" value="InterPro"/>
</dbReference>
<dbReference type="PROSITE" id="PS00027">
    <property type="entry name" value="HOMEOBOX_1"/>
    <property type="match status" value="1"/>
</dbReference>
<dbReference type="Pfam" id="PF00046">
    <property type="entry name" value="Homeodomain"/>
    <property type="match status" value="1"/>
</dbReference>
<dbReference type="SUPFAM" id="SSF46689">
    <property type="entry name" value="Homeodomain-like"/>
    <property type="match status" value="1"/>
</dbReference>
<dbReference type="InterPro" id="IPR051662">
    <property type="entry name" value="H2.0_Homeobox_NeuralPatt"/>
</dbReference>
<name>A0A8T1MUF0_CLOSI</name>
<dbReference type="GO" id="GO:0003677">
    <property type="term" value="F:DNA binding"/>
    <property type="evidence" value="ECO:0007669"/>
    <property type="project" value="UniProtKB-UniRule"/>
</dbReference>
<comment type="caution">
    <text evidence="8">The sequence shown here is derived from an EMBL/GenBank/DDBJ whole genome shotgun (WGS) entry which is preliminary data.</text>
</comment>
<evidence type="ECO:0000256" key="1">
    <source>
        <dbReference type="ARBA" id="ARBA00023125"/>
    </source>
</evidence>
<dbReference type="InterPro" id="IPR009057">
    <property type="entry name" value="Homeodomain-like_sf"/>
</dbReference>
<comment type="subcellular location">
    <subcellularLocation>
        <location evidence="4 5">Nucleus</location>
    </subcellularLocation>
</comment>
<reference evidence="8 9" key="1">
    <citation type="journal article" date="2018" name="Biotechnol. Adv.">
        <title>Improved genomic resources and new bioinformatic workflow for the carcinogenic parasite Clonorchis sinensis: Biotechnological implications.</title>
        <authorList>
            <person name="Wang D."/>
            <person name="Korhonen P.K."/>
            <person name="Gasser R.B."/>
            <person name="Young N.D."/>
        </authorList>
    </citation>
    <scope>NUCLEOTIDE SEQUENCE [LARGE SCALE GENOMIC DNA]</scope>
    <source>
        <strain evidence="8">Cs-k2</strain>
    </source>
</reference>
<proteinExistence type="predicted"/>
<dbReference type="PROSITE" id="PS50071">
    <property type="entry name" value="HOMEOBOX_2"/>
    <property type="match status" value="1"/>
</dbReference>
<sequence>MSPTKGGVKDFSVSTLLNGAPMRTVNSESQPTDCSKLYSIDSADLDSVHHDLCLKAFALLSSGYHESYSPNVQCLKEDTHKTAQPLTGNEELDPTCDNYLRFSSGRLFNSQEVLLPSNYVRAPSLAYAQQNSEHGAAYQSDQSNLYLYQWRKTAKYPALYYPISESTFACPQCIDLYLHSNKLEPNALVPRAFEQSIHPDSETAGAPPSPVLKSTPAENPFAFLSEDSEWELPTTDSKRHINSSHSEVTAKRATQRRSILRRTVFSESQRHNLEMAFRQHAYITKPDRRILAERLGLKENQVKIWFQNRRMKWRTFRQHSSNPHSGDLKATGNVIPSLDTSTMTFSPEHACVFSEFKLAFEEDQLSLVYGITYTVEFQLVVENVDRWSELRSAWGPGYYSQLPRSIDSIWDQYSSYYSSVRMNSEMSEDNLKMKLVFAIRKFDPDRCNMECLNWHIQTFVNYLTSPERSPKVTIEGVKLGQPLFGAGSYAHSRLPPYYHLEDIVRNYPMAKTVEEEPKPVQTVLFHSTTDISGNYYNELKVLAPTQEYIQMTLQAIALYRHGNDQLFSQLGTLLYAGVIRTIGIDIQFSIDSDKPEKVVEVTRNRIKQTFATVPSTNHAMRIRTSPRMCTMGKSNAHKFLVPLFGKLKNNIPHEEWRQLQDESSAVYKKYRDQVVDSLSKTLVKNKVAPEYFMVDFNSFWLGPSGEAGASCRIYIDGVKSGSAELLKTMIGFSWFTESDANYKLVGQHESRDDLFVFDIPFSTLYGGDEHCWYDENAKKSTSIAPNATLPGTSNAPNATLPDSASSIQPWLAKIALLLLVATMRLISP</sequence>
<dbReference type="Gene3D" id="1.10.10.60">
    <property type="entry name" value="Homeodomain-like"/>
    <property type="match status" value="1"/>
</dbReference>
<evidence type="ECO:0000256" key="2">
    <source>
        <dbReference type="ARBA" id="ARBA00023155"/>
    </source>
</evidence>
<protein>
    <recommendedName>
        <fullName evidence="7">Homeobox domain-containing protein</fullName>
    </recommendedName>
</protein>
<evidence type="ECO:0000256" key="6">
    <source>
        <dbReference type="SAM" id="MobiDB-lite"/>
    </source>
</evidence>
<keyword evidence="2 4" id="KW-0371">Homeobox</keyword>
<dbReference type="InterPro" id="IPR001356">
    <property type="entry name" value="HD"/>
</dbReference>
<evidence type="ECO:0000313" key="8">
    <source>
        <dbReference type="EMBL" id="KAG5452485.1"/>
    </source>
</evidence>
<dbReference type="GO" id="GO:0005634">
    <property type="term" value="C:nucleus"/>
    <property type="evidence" value="ECO:0007669"/>
    <property type="project" value="UniProtKB-SubCell"/>
</dbReference>
<gene>
    <name evidence="8" type="ORF">CSKR_110586</name>
</gene>
<organism evidence="8 9">
    <name type="scientific">Clonorchis sinensis</name>
    <name type="common">Chinese liver fluke</name>
    <dbReference type="NCBI Taxonomy" id="79923"/>
    <lineage>
        <taxon>Eukaryota</taxon>
        <taxon>Metazoa</taxon>
        <taxon>Spiralia</taxon>
        <taxon>Lophotrochozoa</taxon>
        <taxon>Platyhelminthes</taxon>
        <taxon>Trematoda</taxon>
        <taxon>Digenea</taxon>
        <taxon>Opisthorchiida</taxon>
        <taxon>Opisthorchiata</taxon>
        <taxon>Opisthorchiidae</taxon>
        <taxon>Clonorchis</taxon>
    </lineage>
</organism>
<accession>A0A8T1MUF0</accession>
<evidence type="ECO:0000259" key="7">
    <source>
        <dbReference type="PROSITE" id="PS50071"/>
    </source>
</evidence>